<gene>
    <name evidence="8" type="ORF">PT974_01248</name>
</gene>
<accession>A0ABR0T366</accession>
<evidence type="ECO:0000256" key="3">
    <source>
        <dbReference type="ARBA" id="ARBA00022989"/>
    </source>
</evidence>
<dbReference type="Pfam" id="PF00001">
    <property type="entry name" value="7tm_1"/>
    <property type="match status" value="1"/>
</dbReference>
<evidence type="ECO:0000256" key="6">
    <source>
        <dbReference type="SAM" id="Phobius"/>
    </source>
</evidence>
<sequence length="473" mass="53754">MSTGLAPVSQTLSPLPKSLHSGLIAIFVLACISFVCSALLFIYLSYKLVIWHFSIRHQQDEEFRRQHEDYQEEEQVEQKPEEHRRNSSQHAKDFTLGIDGPPIKLSRSSPNQFLILIYNLLLADLHQSLAFTLNGRWLYSNGIIVGTPTCFTQGLFVSTGDLSSSLFITLVAIHTYLSVVKGYRPSQKVLYSTIGLVWFFVYFVSVLPIIITRNGASVGGFFVRAVSWCWINDVYERTRLVTHYLYIFIALATTSGLYIAIWISLRKQARQRANHPNLAMEGHSDHNPAFLLYPIIYVMCTLPLALGRLLTMAGVDVPTGYFCFAGAMISFNGFFDCFLFGTTRHAIIFASKYNLDDEDTGVKTIAFLQTPKTRRYGNMVWIQGGKRRKTDDGVTTTGGWWSWQRLTKNCEKRKERKRPRGSSQESLRGIQMDMVTTVVVEMEDGKDHFRYPSKAASTNISLSSIEREEPKEI</sequence>
<dbReference type="SUPFAM" id="SSF81321">
    <property type="entry name" value="Family A G protein-coupled receptor-like"/>
    <property type="match status" value="1"/>
</dbReference>
<feature type="transmembrane region" description="Helical" evidence="6">
    <location>
        <begin position="153"/>
        <end position="177"/>
    </location>
</feature>
<evidence type="ECO:0000313" key="9">
    <source>
        <dbReference type="Proteomes" id="UP001338125"/>
    </source>
</evidence>
<feature type="region of interest" description="Disordered" evidence="5">
    <location>
        <begin position="66"/>
        <end position="95"/>
    </location>
</feature>
<evidence type="ECO:0000259" key="7">
    <source>
        <dbReference type="PROSITE" id="PS50262"/>
    </source>
</evidence>
<evidence type="ECO:0000256" key="1">
    <source>
        <dbReference type="ARBA" id="ARBA00004141"/>
    </source>
</evidence>
<dbReference type="Gene3D" id="1.20.1070.10">
    <property type="entry name" value="Rhodopsin 7-helix transmembrane proteins"/>
    <property type="match status" value="1"/>
</dbReference>
<feature type="transmembrane region" description="Helical" evidence="6">
    <location>
        <begin position="20"/>
        <end position="46"/>
    </location>
</feature>
<dbReference type="PANTHER" id="PTHR23112">
    <property type="entry name" value="G PROTEIN-COUPLED RECEPTOR 157-RELATED"/>
    <property type="match status" value="1"/>
</dbReference>
<feature type="transmembrane region" description="Helical" evidence="6">
    <location>
        <begin position="189"/>
        <end position="211"/>
    </location>
</feature>
<feature type="transmembrane region" description="Helical" evidence="6">
    <location>
        <begin position="290"/>
        <end position="313"/>
    </location>
</feature>
<evidence type="ECO:0000313" key="8">
    <source>
        <dbReference type="EMBL" id="KAK5998864.1"/>
    </source>
</evidence>
<feature type="transmembrane region" description="Helical" evidence="6">
    <location>
        <begin position="244"/>
        <end position="265"/>
    </location>
</feature>
<evidence type="ECO:0000256" key="4">
    <source>
        <dbReference type="ARBA" id="ARBA00023136"/>
    </source>
</evidence>
<dbReference type="PANTHER" id="PTHR23112:SF37">
    <property type="entry name" value="G PROTEIN-COUPLED RECEPTOR GPR1"/>
    <property type="match status" value="1"/>
</dbReference>
<proteinExistence type="predicted"/>
<organism evidence="8 9">
    <name type="scientific">Cladobotryum mycophilum</name>
    <dbReference type="NCBI Taxonomy" id="491253"/>
    <lineage>
        <taxon>Eukaryota</taxon>
        <taxon>Fungi</taxon>
        <taxon>Dikarya</taxon>
        <taxon>Ascomycota</taxon>
        <taxon>Pezizomycotina</taxon>
        <taxon>Sordariomycetes</taxon>
        <taxon>Hypocreomycetidae</taxon>
        <taxon>Hypocreales</taxon>
        <taxon>Hypocreaceae</taxon>
        <taxon>Cladobotryum</taxon>
    </lineage>
</organism>
<feature type="domain" description="G-protein coupled receptors family 1 profile" evidence="7">
    <location>
        <begin position="115"/>
        <end position="340"/>
    </location>
</feature>
<dbReference type="InterPro" id="IPR000276">
    <property type="entry name" value="GPCR_Rhodpsn"/>
</dbReference>
<dbReference type="CDD" id="cd00637">
    <property type="entry name" value="7tm_classA_rhodopsin-like"/>
    <property type="match status" value="1"/>
</dbReference>
<keyword evidence="2 6" id="KW-0812">Transmembrane</keyword>
<comment type="subcellular location">
    <subcellularLocation>
        <location evidence="1">Membrane</location>
        <topology evidence="1">Multi-pass membrane protein</topology>
    </subcellularLocation>
</comment>
<comment type="caution">
    <text evidence="8">The sequence shown here is derived from an EMBL/GenBank/DDBJ whole genome shotgun (WGS) entry which is preliminary data.</text>
</comment>
<reference evidence="8 9" key="1">
    <citation type="submission" date="2024-01" db="EMBL/GenBank/DDBJ databases">
        <title>Complete genome of Cladobotryum mycophilum ATHUM6906.</title>
        <authorList>
            <person name="Christinaki A.C."/>
            <person name="Myridakis A.I."/>
            <person name="Kouvelis V.N."/>
        </authorList>
    </citation>
    <scope>NUCLEOTIDE SEQUENCE [LARGE SCALE GENOMIC DNA]</scope>
    <source>
        <strain evidence="8 9">ATHUM6906</strain>
    </source>
</reference>
<dbReference type="PROSITE" id="PS50262">
    <property type="entry name" value="G_PROTEIN_RECEP_F1_2"/>
    <property type="match status" value="1"/>
</dbReference>
<feature type="transmembrane region" description="Helical" evidence="6">
    <location>
        <begin position="319"/>
        <end position="342"/>
    </location>
</feature>
<dbReference type="EMBL" id="JAVFKD010000001">
    <property type="protein sequence ID" value="KAK5998864.1"/>
    <property type="molecule type" value="Genomic_DNA"/>
</dbReference>
<evidence type="ECO:0000256" key="5">
    <source>
        <dbReference type="SAM" id="MobiDB-lite"/>
    </source>
</evidence>
<keyword evidence="3 6" id="KW-1133">Transmembrane helix</keyword>
<keyword evidence="4 6" id="KW-0472">Membrane</keyword>
<name>A0ABR0T366_9HYPO</name>
<keyword evidence="9" id="KW-1185">Reference proteome</keyword>
<dbReference type="InterPro" id="IPR017452">
    <property type="entry name" value="GPCR_Rhodpsn_7TM"/>
</dbReference>
<feature type="compositionally biased region" description="Basic and acidic residues" evidence="5">
    <location>
        <begin position="76"/>
        <end position="93"/>
    </location>
</feature>
<evidence type="ECO:0000256" key="2">
    <source>
        <dbReference type="ARBA" id="ARBA00022692"/>
    </source>
</evidence>
<dbReference type="Proteomes" id="UP001338125">
    <property type="component" value="Unassembled WGS sequence"/>
</dbReference>
<protein>
    <recommendedName>
        <fullName evidence="7">G-protein coupled receptors family 1 profile domain-containing protein</fullName>
    </recommendedName>
</protein>